<dbReference type="Proteomes" id="UP001238163">
    <property type="component" value="Unassembled WGS sequence"/>
</dbReference>
<dbReference type="Pfam" id="PF01842">
    <property type="entry name" value="ACT"/>
    <property type="match status" value="1"/>
</dbReference>
<evidence type="ECO:0000256" key="5">
    <source>
        <dbReference type="ARBA" id="ARBA00013376"/>
    </source>
</evidence>
<dbReference type="InterPro" id="IPR016204">
    <property type="entry name" value="HDH"/>
</dbReference>
<name>A0AAE3VK82_9BACT</name>
<evidence type="ECO:0000256" key="2">
    <source>
        <dbReference type="ARBA" id="ARBA00005062"/>
    </source>
</evidence>
<evidence type="ECO:0000256" key="13">
    <source>
        <dbReference type="RuleBase" id="RU000579"/>
    </source>
</evidence>
<evidence type="ECO:0000259" key="15">
    <source>
        <dbReference type="PROSITE" id="PS51671"/>
    </source>
</evidence>
<evidence type="ECO:0000256" key="9">
    <source>
        <dbReference type="ARBA" id="ARBA00023002"/>
    </source>
</evidence>
<dbReference type="InterPro" id="IPR019811">
    <property type="entry name" value="HDH_CS"/>
</dbReference>
<keyword evidence="7 13" id="KW-0791">Threonine biosynthesis</keyword>
<evidence type="ECO:0000256" key="12">
    <source>
        <dbReference type="PIRSR" id="PIRSR000098-2"/>
    </source>
</evidence>
<dbReference type="SUPFAM" id="SSF55347">
    <property type="entry name" value="Glyceraldehyde-3-phosphate dehydrogenase-like, C-terminal domain"/>
    <property type="match status" value="1"/>
</dbReference>
<keyword evidence="17" id="KW-1185">Reference proteome</keyword>
<dbReference type="Pfam" id="PF00742">
    <property type="entry name" value="Homoserine_dh"/>
    <property type="match status" value="1"/>
</dbReference>
<feature type="domain" description="ACT" evidence="15">
    <location>
        <begin position="352"/>
        <end position="426"/>
    </location>
</feature>
<dbReference type="PANTHER" id="PTHR43331">
    <property type="entry name" value="HOMOSERINE DEHYDROGENASE"/>
    <property type="match status" value="1"/>
</dbReference>
<dbReference type="SUPFAM" id="SSF51735">
    <property type="entry name" value="NAD(P)-binding Rossmann-fold domains"/>
    <property type="match status" value="1"/>
</dbReference>
<dbReference type="Gene3D" id="3.30.360.10">
    <property type="entry name" value="Dihydrodipicolinate Reductase, domain 2"/>
    <property type="match status" value="1"/>
</dbReference>
<protein>
    <recommendedName>
        <fullName evidence="5 13">Homoserine dehydrogenase</fullName>
        <ecNumber evidence="4 13">1.1.1.3</ecNumber>
    </recommendedName>
</protein>
<keyword evidence="6 13" id="KW-0028">Amino-acid biosynthesis</keyword>
<dbReference type="InterPro" id="IPR001342">
    <property type="entry name" value="HDH_cat"/>
</dbReference>
<dbReference type="EMBL" id="JAUSVL010000001">
    <property type="protein sequence ID" value="MDQ0291649.1"/>
    <property type="molecule type" value="Genomic_DNA"/>
</dbReference>
<proteinExistence type="inferred from homology"/>
<evidence type="ECO:0000313" key="16">
    <source>
        <dbReference type="EMBL" id="MDQ0291649.1"/>
    </source>
</evidence>
<evidence type="ECO:0000256" key="6">
    <source>
        <dbReference type="ARBA" id="ARBA00022605"/>
    </source>
</evidence>
<evidence type="ECO:0000256" key="1">
    <source>
        <dbReference type="ARBA" id="ARBA00005056"/>
    </source>
</evidence>
<dbReference type="PANTHER" id="PTHR43331:SF1">
    <property type="entry name" value="HOMOSERINE DEHYDROGENASE"/>
    <property type="match status" value="1"/>
</dbReference>
<keyword evidence="8 12" id="KW-0521">NADP</keyword>
<evidence type="ECO:0000256" key="14">
    <source>
        <dbReference type="RuleBase" id="RU004171"/>
    </source>
</evidence>
<evidence type="ECO:0000256" key="11">
    <source>
        <dbReference type="PIRSR" id="PIRSR000098-1"/>
    </source>
</evidence>
<dbReference type="InterPro" id="IPR002912">
    <property type="entry name" value="ACT_dom"/>
</dbReference>
<dbReference type="PROSITE" id="PS01042">
    <property type="entry name" value="HOMOSER_DHGENASE"/>
    <property type="match status" value="1"/>
</dbReference>
<comment type="caution">
    <text evidence="16">The sequence shown here is derived from an EMBL/GenBank/DDBJ whole genome shotgun (WGS) entry which is preliminary data.</text>
</comment>
<dbReference type="FunFam" id="3.30.360.10:FF:000005">
    <property type="entry name" value="Homoserine dehydrogenase"/>
    <property type="match status" value="1"/>
</dbReference>
<evidence type="ECO:0000256" key="10">
    <source>
        <dbReference type="ARBA" id="ARBA00023167"/>
    </source>
</evidence>
<comment type="catalytic activity">
    <reaction evidence="13">
        <text>L-homoserine + NADP(+) = L-aspartate 4-semialdehyde + NADPH + H(+)</text>
        <dbReference type="Rhea" id="RHEA:15761"/>
        <dbReference type="ChEBI" id="CHEBI:15378"/>
        <dbReference type="ChEBI" id="CHEBI:57476"/>
        <dbReference type="ChEBI" id="CHEBI:57783"/>
        <dbReference type="ChEBI" id="CHEBI:58349"/>
        <dbReference type="ChEBI" id="CHEBI:537519"/>
        <dbReference type="EC" id="1.1.1.3"/>
    </reaction>
</comment>
<evidence type="ECO:0000256" key="4">
    <source>
        <dbReference type="ARBA" id="ARBA00013213"/>
    </source>
</evidence>
<dbReference type="NCBIfam" id="NF004976">
    <property type="entry name" value="PRK06349.1"/>
    <property type="match status" value="1"/>
</dbReference>
<sequence length="432" mass="46182">MKTVNIGIIGFGTVGAGVAETILNNGKLIADRTGFMPVLKRVADLDITTDRGVVLPEGVLTTSSMEILDDPDIHIVVELIGGTTIAREFILRALQCGKSVVTANKALLATHGEELFRVASEHGCDIGFEASVGGGIPCIKALREGLVGNHIKTVLGILNGTCNYILTRMENEHADFADVLSAAQAAGYAEADPALDVDGIDTAHKAAVLASLAFGQWFQAKDVHVQGIRSVTVNDIDYAAEMGYRIKLLAIIKEINNRIELGVQPALVPANSLIGNVNGVFNAVWVQGDIVGNTMYYGRGAGRQATASAVIADIVDIGFNLLRNCTQRLPAFKTYKQYDGLMASEQIVSRYYIRLQIEDKPGVLAKVSGLLGTHGISIATVAQKELAMPAVPMIILTHKAPERSILDAMAAIGALPEVFEKPVLFRLEELEQ</sequence>
<feature type="binding site" evidence="12">
    <location>
        <position position="190"/>
    </location>
    <ligand>
        <name>L-homoserine</name>
        <dbReference type="ChEBI" id="CHEBI:57476"/>
    </ligand>
</feature>
<dbReference type="InterPro" id="IPR036291">
    <property type="entry name" value="NAD(P)-bd_dom_sf"/>
</dbReference>
<feature type="binding site" evidence="12">
    <location>
        <begin position="9"/>
        <end position="16"/>
    </location>
    <ligand>
        <name>NADP(+)</name>
        <dbReference type="ChEBI" id="CHEBI:58349"/>
    </ligand>
</feature>
<reference evidence="16" key="1">
    <citation type="submission" date="2023-07" db="EMBL/GenBank/DDBJ databases">
        <title>Genomic Encyclopedia of Type Strains, Phase IV (KMG-IV): sequencing the most valuable type-strain genomes for metagenomic binning, comparative biology and taxonomic classification.</title>
        <authorList>
            <person name="Goeker M."/>
        </authorList>
    </citation>
    <scope>NUCLEOTIDE SEQUENCE</scope>
    <source>
        <strain evidence="16">DSM 24202</strain>
    </source>
</reference>
<dbReference type="PROSITE" id="PS51671">
    <property type="entry name" value="ACT"/>
    <property type="match status" value="1"/>
</dbReference>
<gene>
    <name evidence="16" type="ORF">J3R75_003756</name>
</gene>
<feature type="active site" description="Proton donor" evidence="11">
    <location>
        <position position="205"/>
    </location>
</feature>
<accession>A0AAE3VK82</accession>
<dbReference type="InterPro" id="IPR045865">
    <property type="entry name" value="ACT-like_dom_sf"/>
</dbReference>
<dbReference type="CDD" id="cd04881">
    <property type="entry name" value="ACT_HSDH-Hom"/>
    <property type="match status" value="1"/>
</dbReference>
<comment type="pathway">
    <text evidence="2 13">Amino-acid biosynthesis; L-methionine biosynthesis via de novo pathway; L-homoserine from L-aspartate: step 3/3.</text>
</comment>
<keyword evidence="9 13" id="KW-0560">Oxidoreductase</keyword>
<dbReference type="InterPro" id="IPR005106">
    <property type="entry name" value="Asp/hSer_DH_NAD-bd"/>
</dbReference>
<dbReference type="PIRSF" id="PIRSF000098">
    <property type="entry name" value="Homoser_dehydrog"/>
    <property type="match status" value="1"/>
</dbReference>
<evidence type="ECO:0000256" key="8">
    <source>
        <dbReference type="ARBA" id="ARBA00022857"/>
    </source>
</evidence>
<dbReference type="GO" id="GO:0004412">
    <property type="term" value="F:homoserine dehydrogenase activity"/>
    <property type="evidence" value="ECO:0007669"/>
    <property type="project" value="UniProtKB-EC"/>
</dbReference>
<evidence type="ECO:0000256" key="3">
    <source>
        <dbReference type="ARBA" id="ARBA00006753"/>
    </source>
</evidence>
<dbReference type="AlphaFoldDB" id="A0AAE3VK82"/>
<comment type="similarity">
    <text evidence="3 14">Belongs to the homoserine dehydrogenase family.</text>
</comment>
<dbReference type="Pfam" id="PF03447">
    <property type="entry name" value="NAD_binding_3"/>
    <property type="match status" value="1"/>
</dbReference>
<dbReference type="GO" id="GO:0050661">
    <property type="term" value="F:NADP binding"/>
    <property type="evidence" value="ECO:0007669"/>
    <property type="project" value="InterPro"/>
</dbReference>
<feature type="binding site" evidence="12">
    <location>
        <position position="105"/>
    </location>
    <ligand>
        <name>NADPH</name>
        <dbReference type="ChEBI" id="CHEBI:57783"/>
    </ligand>
</feature>
<keyword evidence="10 13" id="KW-0486">Methionine biosynthesis</keyword>
<dbReference type="Gene3D" id="3.30.70.260">
    <property type="match status" value="1"/>
</dbReference>
<evidence type="ECO:0000256" key="7">
    <source>
        <dbReference type="ARBA" id="ARBA00022697"/>
    </source>
</evidence>
<dbReference type="RefSeq" id="WP_307264739.1">
    <property type="nucleotide sequence ID" value="NZ_JAUSVL010000001.1"/>
</dbReference>
<dbReference type="GO" id="GO:0009088">
    <property type="term" value="P:threonine biosynthetic process"/>
    <property type="evidence" value="ECO:0007669"/>
    <property type="project" value="UniProtKB-KW"/>
</dbReference>
<organism evidence="16 17">
    <name type="scientific">Oligosphaera ethanolica</name>
    <dbReference type="NCBI Taxonomy" id="760260"/>
    <lineage>
        <taxon>Bacteria</taxon>
        <taxon>Pseudomonadati</taxon>
        <taxon>Lentisphaerota</taxon>
        <taxon>Oligosphaeria</taxon>
        <taxon>Oligosphaerales</taxon>
        <taxon>Oligosphaeraceae</taxon>
        <taxon>Oligosphaera</taxon>
    </lineage>
</organism>
<dbReference type="EC" id="1.1.1.3" evidence="4 13"/>
<comment type="pathway">
    <text evidence="1 13">Amino-acid biosynthesis; L-threonine biosynthesis; L-threonine from L-aspartate: step 3/5.</text>
</comment>
<dbReference type="GO" id="GO:0009086">
    <property type="term" value="P:methionine biosynthetic process"/>
    <property type="evidence" value="ECO:0007669"/>
    <property type="project" value="UniProtKB-KW"/>
</dbReference>
<dbReference type="Gene3D" id="3.40.50.720">
    <property type="entry name" value="NAD(P)-binding Rossmann-like Domain"/>
    <property type="match status" value="1"/>
</dbReference>
<evidence type="ECO:0000313" key="17">
    <source>
        <dbReference type="Proteomes" id="UP001238163"/>
    </source>
</evidence>
<dbReference type="SUPFAM" id="SSF55021">
    <property type="entry name" value="ACT-like"/>
    <property type="match status" value="1"/>
</dbReference>